<gene>
    <name evidence="1" type="ORF">T190115A13A_180036</name>
</gene>
<sequence>MKKSNLKLKLNKETISRFELSAVNGGDDRAFDTFTHGNTNSPTCATQTPTCTKGGTEGFTDNCYTGGCGEGQVTGPDTNKTMQACAENEPSVDFRC</sequence>
<keyword evidence="2" id="KW-1185">Reference proteome</keyword>
<accession>A0ABP1F8Z9</accession>
<comment type="caution">
    <text evidence="1">The sequence shown here is derived from an EMBL/GenBank/DDBJ whole genome shotgun (WGS) entry which is preliminary data.</text>
</comment>
<organism evidence="1 2">
    <name type="scientific">Tenacibaculum vairaonense</name>
    <dbReference type="NCBI Taxonomy" id="3137860"/>
    <lineage>
        <taxon>Bacteria</taxon>
        <taxon>Pseudomonadati</taxon>
        <taxon>Bacteroidota</taxon>
        <taxon>Flavobacteriia</taxon>
        <taxon>Flavobacteriales</taxon>
        <taxon>Flavobacteriaceae</taxon>
        <taxon>Tenacibaculum</taxon>
    </lineage>
</organism>
<dbReference type="Proteomes" id="UP001497602">
    <property type="component" value="Unassembled WGS sequence"/>
</dbReference>
<reference evidence="1 2" key="1">
    <citation type="submission" date="2024-05" db="EMBL/GenBank/DDBJ databases">
        <authorList>
            <person name="Duchaud E."/>
        </authorList>
    </citation>
    <scope>NUCLEOTIDE SEQUENCE [LARGE SCALE GENOMIC DNA]</scope>
    <source>
        <strain evidence="1">Ena-SAMPLE-TAB-13-05-2024-13:56:06:370-140305</strain>
    </source>
</reference>
<protein>
    <submittedName>
        <fullName evidence="1">Uncharacterized protein</fullName>
    </submittedName>
</protein>
<proteinExistence type="predicted"/>
<evidence type="ECO:0000313" key="1">
    <source>
        <dbReference type="EMBL" id="CAL2105707.1"/>
    </source>
</evidence>
<dbReference type="RefSeq" id="WP_348737519.1">
    <property type="nucleotide sequence ID" value="NZ_CAXJRC010000009.1"/>
</dbReference>
<evidence type="ECO:0000313" key="2">
    <source>
        <dbReference type="Proteomes" id="UP001497602"/>
    </source>
</evidence>
<dbReference type="EMBL" id="CAXJRC010000009">
    <property type="protein sequence ID" value="CAL2105707.1"/>
    <property type="molecule type" value="Genomic_DNA"/>
</dbReference>
<name>A0ABP1F8Z9_9FLAO</name>